<reference evidence="2 3" key="1">
    <citation type="submission" date="2017-11" db="EMBL/GenBank/DDBJ databases">
        <title>Comparitive Functional Genomics of Dry Heat Resistant strains isolated from the Viking Spacecraft.</title>
        <authorList>
            <person name="Seuylemezian A."/>
            <person name="Cooper K."/>
            <person name="Vaishampayan P."/>
        </authorList>
    </citation>
    <scope>NUCLEOTIDE SEQUENCE [LARGE SCALE GENOMIC DNA]</scope>
    <source>
        <strain evidence="2 3">M4.6</strain>
    </source>
</reference>
<dbReference type="Pfam" id="PF13930">
    <property type="entry name" value="Endonuclea_NS_2"/>
    <property type="match status" value="1"/>
</dbReference>
<evidence type="ECO:0000259" key="1">
    <source>
        <dbReference type="Pfam" id="PF13930"/>
    </source>
</evidence>
<dbReference type="InterPro" id="IPR044929">
    <property type="entry name" value="DNA/RNA_non-sp_Endonuclease_sf"/>
</dbReference>
<feature type="domain" description="Type VII secretion system protein EssD-like" evidence="1">
    <location>
        <begin position="20"/>
        <end position="83"/>
    </location>
</feature>
<comment type="caution">
    <text evidence="2">The sequence shown here is derived from an EMBL/GenBank/DDBJ whole genome shotgun (WGS) entry which is preliminary data.</text>
</comment>
<organism evidence="2 3">
    <name type="scientific">Bacillus canaveralius</name>
    <dbReference type="NCBI Taxonomy" id="1403243"/>
    <lineage>
        <taxon>Bacteria</taxon>
        <taxon>Bacillati</taxon>
        <taxon>Bacillota</taxon>
        <taxon>Bacilli</taxon>
        <taxon>Bacillales</taxon>
        <taxon>Bacillaceae</taxon>
        <taxon>Bacillus</taxon>
    </lineage>
</organism>
<accession>A0A2N5GK25</accession>
<dbReference type="Proteomes" id="UP000234951">
    <property type="component" value="Unassembled WGS sequence"/>
</dbReference>
<dbReference type="EMBL" id="PGVA01000032">
    <property type="protein sequence ID" value="PLR81668.1"/>
    <property type="molecule type" value="Genomic_DNA"/>
</dbReference>
<proteinExistence type="predicted"/>
<dbReference type="AlphaFoldDB" id="A0A2N5GK25"/>
<evidence type="ECO:0000313" key="3">
    <source>
        <dbReference type="Proteomes" id="UP000234951"/>
    </source>
</evidence>
<dbReference type="InterPro" id="IPR044927">
    <property type="entry name" value="Endonuclea_NS_2"/>
</dbReference>
<dbReference type="OrthoDB" id="7182479at2"/>
<protein>
    <recommendedName>
        <fullName evidence="1">Type VII secretion system protein EssD-like domain-containing protein</fullName>
    </recommendedName>
</protein>
<dbReference type="Gene3D" id="3.40.570.10">
    <property type="entry name" value="Extracellular Endonuclease, subunit A"/>
    <property type="match status" value="1"/>
</dbReference>
<sequence length="101" mass="11411">MRLHVLGGNKFRQQMLDSNKGSGEIDNLVPMNATLNRSEYKTLENAWKKALEEGKDVNIKVKPIYEGQSLRPSAFKINYTIDGKKYSDRLTNYTGGTQDGN</sequence>
<evidence type="ECO:0000313" key="2">
    <source>
        <dbReference type="EMBL" id="PLR81668.1"/>
    </source>
</evidence>
<gene>
    <name evidence="2" type="ORF">CU635_14530</name>
</gene>
<name>A0A2N5GK25_9BACI</name>